<sequence length="571" mass="62107">MAEELPDTAAEHAASALGPESDLFEDLDAAGFGEALTQAVRASLASPGDTALAGIRLATDLARIPFIATTRWLGGEAQPPVPPDPKDRRFADPAWDANPVFYSVRLAYLAACRFARDVVGSAELEADAARKAAMALDLLLDALAPTNFLATNPAALKRAFETAGGSLLKGAQNFLDDLVHNEGRPRQVDTSGFEVGRNLACTPAKVVYRNELMELLQYEPRTEQVHANPMLCSPPWINKYYVMDLAPDRSFVQWAVDHGRTVFVISYKNPSKDMSGTTMDDYLVNGPQKALDVIQEITGAETVDIVGLCLGGALTGITAAYLQQAGDRRIGALTLLNTMLDYAEPGALGTFTDRRTIEKLEKKMRREGTLEGSSMAGTFDVLRANDLIFNYVVSNWLMGKNPPAFDILAWNADSTRMPAEMHAFYLRNFYLENKLAAGELEIAGKTIDLSVIKAPTYVVSAINDHIVPWQSAYRTVGLVSGPVRFALSSGGHIAGIVSPPGPKVWHMIAETESLPATAQGWREIAERHDGSWWEDWARWSTAHSGPLQDPPRMGSATYPVLGDGPGEYIRT</sequence>
<evidence type="ECO:0000256" key="2">
    <source>
        <dbReference type="ARBA" id="ARBA00023315"/>
    </source>
</evidence>
<evidence type="ECO:0000313" key="5">
    <source>
        <dbReference type="EMBL" id="NMH82230.1"/>
    </source>
</evidence>
<dbReference type="SUPFAM" id="SSF53474">
    <property type="entry name" value="alpha/beta-Hydrolases"/>
    <property type="match status" value="1"/>
</dbReference>
<name>A0ABX1RPC0_9PSEU</name>
<dbReference type="InterPro" id="IPR051321">
    <property type="entry name" value="PHA/PHB_synthase"/>
</dbReference>
<feature type="domain" description="Poly-beta-hydroxybutyrate polymerase N-terminal" evidence="4">
    <location>
        <begin position="86"/>
        <end position="255"/>
    </location>
</feature>
<dbReference type="PANTHER" id="PTHR36837:SF5">
    <property type="entry name" value="POLY-3-HYDROXYBUTYRATE SYNTHASE"/>
    <property type="match status" value="1"/>
</dbReference>
<dbReference type="InterPro" id="IPR010941">
    <property type="entry name" value="PhaC_N"/>
</dbReference>
<accession>A0ABX1RPC0</accession>
<evidence type="ECO:0000313" key="6">
    <source>
        <dbReference type="Proteomes" id="UP001296706"/>
    </source>
</evidence>
<evidence type="ECO:0000256" key="1">
    <source>
        <dbReference type="ARBA" id="ARBA00022679"/>
    </source>
</evidence>
<reference evidence="5 6" key="1">
    <citation type="submission" date="2020-04" db="EMBL/GenBank/DDBJ databases">
        <authorList>
            <person name="Klaysubun C."/>
            <person name="Duangmal K."/>
            <person name="Lipun K."/>
        </authorList>
    </citation>
    <scope>NUCLEOTIDE SEQUENCE [LARGE SCALE GENOMIC DNA]</scope>
    <source>
        <strain evidence="5 6">JCM 11839</strain>
    </source>
</reference>
<organism evidence="5 6">
    <name type="scientific">Pseudonocardia xinjiangensis</name>
    <dbReference type="NCBI Taxonomy" id="75289"/>
    <lineage>
        <taxon>Bacteria</taxon>
        <taxon>Bacillati</taxon>
        <taxon>Actinomycetota</taxon>
        <taxon>Actinomycetes</taxon>
        <taxon>Pseudonocardiales</taxon>
        <taxon>Pseudonocardiaceae</taxon>
        <taxon>Pseudonocardia</taxon>
    </lineage>
</organism>
<gene>
    <name evidence="5" type="ORF">HF577_34725</name>
</gene>
<protein>
    <submittedName>
        <fullName evidence="5">Alpha/beta fold hydrolase</fullName>
    </submittedName>
</protein>
<feature type="domain" description="AB hydrolase-1" evidence="3">
    <location>
        <begin position="257"/>
        <end position="497"/>
    </location>
</feature>
<keyword evidence="1" id="KW-0808">Transferase</keyword>
<dbReference type="InterPro" id="IPR000073">
    <property type="entry name" value="AB_hydrolase_1"/>
</dbReference>
<evidence type="ECO:0000259" key="3">
    <source>
        <dbReference type="Pfam" id="PF00561"/>
    </source>
</evidence>
<dbReference type="InterPro" id="IPR029058">
    <property type="entry name" value="AB_hydrolase_fold"/>
</dbReference>
<dbReference type="EMBL" id="JAAXKY010000209">
    <property type="protein sequence ID" value="NMH82230.1"/>
    <property type="molecule type" value="Genomic_DNA"/>
</dbReference>
<keyword evidence="5" id="KW-0378">Hydrolase</keyword>
<evidence type="ECO:0000259" key="4">
    <source>
        <dbReference type="Pfam" id="PF07167"/>
    </source>
</evidence>
<keyword evidence="6" id="KW-1185">Reference proteome</keyword>
<dbReference type="RefSeq" id="WP_169400241.1">
    <property type="nucleotide sequence ID" value="NZ_BAAAJH010000037.1"/>
</dbReference>
<dbReference type="Proteomes" id="UP001296706">
    <property type="component" value="Unassembled WGS sequence"/>
</dbReference>
<dbReference type="Pfam" id="PF07167">
    <property type="entry name" value="PhaC_N"/>
    <property type="match status" value="1"/>
</dbReference>
<dbReference type="PANTHER" id="PTHR36837">
    <property type="entry name" value="POLY(3-HYDROXYALKANOATE) POLYMERASE SUBUNIT PHAC"/>
    <property type="match status" value="1"/>
</dbReference>
<keyword evidence="2" id="KW-0012">Acyltransferase</keyword>
<comment type="caution">
    <text evidence="5">The sequence shown here is derived from an EMBL/GenBank/DDBJ whole genome shotgun (WGS) entry which is preliminary data.</text>
</comment>
<dbReference type="GO" id="GO:0016787">
    <property type="term" value="F:hydrolase activity"/>
    <property type="evidence" value="ECO:0007669"/>
    <property type="project" value="UniProtKB-KW"/>
</dbReference>
<proteinExistence type="predicted"/>
<dbReference type="Gene3D" id="3.40.50.1820">
    <property type="entry name" value="alpha/beta hydrolase"/>
    <property type="match status" value="1"/>
</dbReference>
<dbReference type="Pfam" id="PF00561">
    <property type="entry name" value="Abhydrolase_1"/>
    <property type="match status" value="1"/>
</dbReference>